<accession>A0ABW5L0P8</accession>
<gene>
    <name evidence="1" type="ORF">ACFSQW_10275</name>
</gene>
<evidence type="ECO:0000313" key="1">
    <source>
        <dbReference type="EMBL" id="MFD2554777.1"/>
    </source>
</evidence>
<dbReference type="RefSeq" id="WP_210353167.1">
    <property type="nucleotide sequence ID" value="NZ_JAEQMU010000001.1"/>
</dbReference>
<protein>
    <recommendedName>
        <fullName evidence="3">Lipoprotein</fullName>
    </recommendedName>
</protein>
<organism evidence="1 2">
    <name type="scientific">Sphingobacterium tabacisoli</name>
    <dbReference type="NCBI Taxonomy" id="2044855"/>
    <lineage>
        <taxon>Bacteria</taxon>
        <taxon>Pseudomonadati</taxon>
        <taxon>Bacteroidota</taxon>
        <taxon>Sphingobacteriia</taxon>
        <taxon>Sphingobacteriales</taxon>
        <taxon>Sphingobacteriaceae</taxon>
        <taxon>Sphingobacterium</taxon>
    </lineage>
</organism>
<dbReference type="Proteomes" id="UP001597440">
    <property type="component" value="Unassembled WGS sequence"/>
</dbReference>
<sequence length="224" mass="25124">MHIRIKLLFSVIIAIFVGCSSDGKNAGVDLAEIIGRPETKDIEAAASRTSDQKGHYEVGDSQFHLVDNGEVVRNYSFDEKEADQLRFDGLEINALYGAKVISYDNSIAFVSLKAPEKNVAEYFKTFVKTLGKPDSIQVQDVLVETLNKRVQTTILEAFPGTAKVYKNEFNSEVLDYPQRLFWKKGDLRYFLSLDPVGDNVNLAIDIITEKALHDCIVMGYHVPQ</sequence>
<dbReference type="PROSITE" id="PS51257">
    <property type="entry name" value="PROKAR_LIPOPROTEIN"/>
    <property type="match status" value="1"/>
</dbReference>
<reference evidence="2" key="1">
    <citation type="journal article" date="2019" name="Int. J. Syst. Evol. Microbiol.">
        <title>The Global Catalogue of Microorganisms (GCM) 10K type strain sequencing project: providing services to taxonomists for standard genome sequencing and annotation.</title>
        <authorList>
            <consortium name="The Broad Institute Genomics Platform"/>
            <consortium name="The Broad Institute Genome Sequencing Center for Infectious Disease"/>
            <person name="Wu L."/>
            <person name="Ma J."/>
        </authorList>
    </citation>
    <scope>NUCLEOTIDE SEQUENCE [LARGE SCALE GENOMIC DNA]</scope>
    <source>
        <strain evidence="2">KCTC 52298</strain>
    </source>
</reference>
<comment type="caution">
    <text evidence="1">The sequence shown here is derived from an EMBL/GenBank/DDBJ whole genome shotgun (WGS) entry which is preliminary data.</text>
</comment>
<proteinExistence type="predicted"/>
<keyword evidence="2" id="KW-1185">Reference proteome</keyword>
<evidence type="ECO:0000313" key="2">
    <source>
        <dbReference type="Proteomes" id="UP001597440"/>
    </source>
</evidence>
<dbReference type="EMBL" id="JBHULD010000014">
    <property type="protein sequence ID" value="MFD2554777.1"/>
    <property type="molecule type" value="Genomic_DNA"/>
</dbReference>
<name>A0ABW5L0P8_9SPHI</name>
<evidence type="ECO:0008006" key="3">
    <source>
        <dbReference type="Google" id="ProtNLM"/>
    </source>
</evidence>